<feature type="compositionally biased region" description="Basic and acidic residues" evidence="5">
    <location>
        <begin position="343"/>
        <end position="366"/>
    </location>
</feature>
<feature type="compositionally biased region" description="Basic and acidic residues" evidence="5">
    <location>
        <begin position="245"/>
        <end position="266"/>
    </location>
</feature>
<feature type="compositionally biased region" description="Acidic residues" evidence="5">
    <location>
        <begin position="953"/>
        <end position="985"/>
    </location>
</feature>
<dbReference type="GO" id="GO:0003729">
    <property type="term" value="F:mRNA binding"/>
    <property type="evidence" value="ECO:0007669"/>
    <property type="project" value="TreeGrafter"/>
</dbReference>
<keyword evidence="3" id="KW-0479">Metal-binding</keyword>
<dbReference type="GO" id="GO:0031499">
    <property type="term" value="C:TRAMP complex"/>
    <property type="evidence" value="ECO:0007669"/>
    <property type="project" value="TreeGrafter"/>
</dbReference>
<feature type="compositionally biased region" description="Low complexity" evidence="5">
    <location>
        <begin position="22"/>
        <end position="70"/>
    </location>
</feature>
<evidence type="ECO:0000259" key="7">
    <source>
        <dbReference type="Pfam" id="PF22600"/>
    </source>
</evidence>
<organism evidence="8 9">
    <name type="scientific">Dendrothele bispora (strain CBS 962.96)</name>
    <dbReference type="NCBI Taxonomy" id="1314807"/>
    <lineage>
        <taxon>Eukaryota</taxon>
        <taxon>Fungi</taxon>
        <taxon>Dikarya</taxon>
        <taxon>Basidiomycota</taxon>
        <taxon>Agaricomycotina</taxon>
        <taxon>Agaricomycetes</taxon>
        <taxon>Agaricomycetidae</taxon>
        <taxon>Agaricales</taxon>
        <taxon>Agaricales incertae sedis</taxon>
        <taxon>Dendrothele</taxon>
    </lineage>
</organism>
<feature type="compositionally biased region" description="Basic and acidic residues" evidence="5">
    <location>
        <begin position="84"/>
        <end position="98"/>
    </location>
</feature>
<name>A0A4S8KXB3_DENBC</name>
<evidence type="ECO:0000313" key="9">
    <source>
        <dbReference type="Proteomes" id="UP000297245"/>
    </source>
</evidence>
<feature type="compositionally biased region" description="Basic and acidic residues" evidence="5">
    <location>
        <begin position="375"/>
        <end position="409"/>
    </location>
</feature>
<proteinExistence type="inferred from homology"/>
<dbReference type="SUPFAM" id="SSF81631">
    <property type="entry name" value="PAP/OAS1 substrate-binding domain"/>
    <property type="match status" value="1"/>
</dbReference>
<dbReference type="GO" id="GO:0010605">
    <property type="term" value="P:negative regulation of macromolecule metabolic process"/>
    <property type="evidence" value="ECO:0007669"/>
    <property type="project" value="UniProtKB-ARBA"/>
</dbReference>
<feature type="compositionally biased region" description="Polar residues" evidence="5">
    <location>
        <begin position="71"/>
        <end position="82"/>
    </location>
</feature>
<reference evidence="8 9" key="1">
    <citation type="journal article" date="2019" name="Nat. Ecol. Evol.">
        <title>Megaphylogeny resolves global patterns of mushroom evolution.</title>
        <authorList>
            <person name="Varga T."/>
            <person name="Krizsan K."/>
            <person name="Foldi C."/>
            <person name="Dima B."/>
            <person name="Sanchez-Garcia M."/>
            <person name="Sanchez-Ramirez S."/>
            <person name="Szollosi G.J."/>
            <person name="Szarkandi J.G."/>
            <person name="Papp V."/>
            <person name="Albert L."/>
            <person name="Andreopoulos W."/>
            <person name="Angelini C."/>
            <person name="Antonin V."/>
            <person name="Barry K.W."/>
            <person name="Bougher N.L."/>
            <person name="Buchanan P."/>
            <person name="Buyck B."/>
            <person name="Bense V."/>
            <person name="Catcheside P."/>
            <person name="Chovatia M."/>
            <person name="Cooper J."/>
            <person name="Damon W."/>
            <person name="Desjardin D."/>
            <person name="Finy P."/>
            <person name="Geml J."/>
            <person name="Haridas S."/>
            <person name="Hughes K."/>
            <person name="Justo A."/>
            <person name="Karasinski D."/>
            <person name="Kautmanova I."/>
            <person name="Kiss B."/>
            <person name="Kocsube S."/>
            <person name="Kotiranta H."/>
            <person name="LaButti K.M."/>
            <person name="Lechner B.E."/>
            <person name="Liimatainen K."/>
            <person name="Lipzen A."/>
            <person name="Lukacs Z."/>
            <person name="Mihaltcheva S."/>
            <person name="Morgado L.N."/>
            <person name="Niskanen T."/>
            <person name="Noordeloos M.E."/>
            <person name="Ohm R.A."/>
            <person name="Ortiz-Santana B."/>
            <person name="Ovrebo C."/>
            <person name="Racz N."/>
            <person name="Riley R."/>
            <person name="Savchenko A."/>
            <person name="Shiryaev A."/>
            <person name="Soop K."/>
            <person name="Spirin V."/>
            <person name="Szebenyi C."/>
            <person name="Tomsovsky M."/>
            <person name="Tulloss R.E."/>
            <person name="Uehling J."/>
            <person name="Grigoriev I.V."/>
            <person name="Vagvolgyi C."/>
            <person name="Papp T."/>
            <person name="Martin F.M."/>
            <person name="Miettinen O."/>
            <person name="Hibbett D.S."/>
            <person name="Nagy L.G."/>
        </authorList>
    </citation>
    <scope>NUCLEOTIDE SEQUENCE [LARGE SCALE GENOMIC DNA]</scope>
    <source>
        <strain evidence="8 9">CBS 962.96</strain>
    </source>
</reference>
<dbReference type="GO" id="GO:0043634">
    <property type="term" value="P:polyadenylation-dependent ncRNA catabolic process"/>
    <property type="evidence" value="ECO:0007669"/>
    <property type="project" value="TreeGrafter"/>
</dbReference>
<dbReference type="GO" id="GO:0005730">
    <property type="term" value="C:nucleolus"/>
    <property type="evidence" value="ECO:0007669"/>
    <property type="project" value="TreeGrafter"/>
</dbReference>
<dbReference type="Pfam" id="PF03828">
    <property type="entry name" value="PAP_assoc"/>
    <property type="match status" value="1"/>
</dbReference>
<evidence type="ECO:0000313" key="8">
    <source>
        <dbReference type="EMBL" id="THU80627.1"/>
    </source>
</evidence>
<feature type="region of interest" description="Disordered" evidence="5">
    <location>
        <begin position="1"/>
        <end position="409"/>
    </location>
</feature>
<evidence type="ECO:0000256" key="3">
    <source>
        <dbReference type="ARBA" id="ARBA00022723"/>
    </source>
</evidence>
<dbReference type="GO" id="GO:0046872">
    <property type="term" value="F:metal ion binding"/>
    <property type="evidence" value="ECO:0007669"/>
    <property type="project" value="UniProtKB-KW"/>
</dbReference>
<dbReference type="Pfam" id="PF22600">
    <property type="entry name" value="MTPAP-like_central"/>
    <property type="match status" value="1"/>
</dbReference>
<dbReference type="PANTHER" id="PTHR23092">
    <property type="entry name" value="POLY(A) RNA POLYMERASE"/>
    <property type="match status" value="1"/>
</dbReference>
<feature type="compositionally biased region" description="Polar residues" evidence="5">
    <location>
        <begin position="852"/>
        <end position="863"/>
    </location>
</feature>
<feature type="compositionally biased region" description="Low complexity" evidence="5">
    <location>
        <begin position="113"/>
        <end position="132"/>
    </location>
</feature>
<dbReference type="PANTHER" id="PTHR23092:SF15">
    <property type="entry name" value="INACTIVE NON-CANONICAL POLY(A) RNA POLYMERASE PROTEIN TRF4-2-RELATED"/>
    <property type="match status" value="1"/>
</dbReference>
<feature type="compositionally biased region" description="Acidic residues" evidence="5">
    <location>
        <begin position="276"/>
        <end position="286"/>
    </location>
</feature>
<keyword evidence="9" id="KW-1185">Reference proteome</keyword>
<evidence type="ECO:0000259" key="6">
    <source>
        <dbReference type="Pfam" id="PF03828"/>
    </source>
</evidence>
<comment type="similarity">
    <text evidence="1">Belongs to the DNA polymerase type-B-like family.</text>
</comment>
<evidence type="ECO:0000256" key="1">
    <source>
        <dbReference type="ARBA" id="ARBA00008593"/>
    </source>
</evidence>
<dbReference type="InterPro" id="IPR054708">
    <property type="entry name" value="MTPAP-like_central"/>
</dbReference>
<protein>
    <recommendedName>
        <fullName evidence="2">polynucleotide adenylyltransferase</fullName>
        <ecNumber evidence="2">2.7.7.19</ecNumber>
    </recommendedName>
</protein>
<feature type="compositionally biased region" description="Basic residues" evidence="5">
    <location>
        <begin position="102"/>
        <end position="112"/>
    </location>
</feature>
<dbReference type="InterPro" id="IPR045862">
    <property type="entry name" value="Trf4-like"/>
</dbReference>
<feature type="domain" description="Poly(A) RNA polymerase mitochondrial-like central palm" evidence="7">
    <location>
        <begin position="459"/>
        <end position="583"/>
    </location>
</feature>
<evidence type="ECO:0000256" key="4">
    <source>
        <dbReference type="ARBA" id="ARBA00022842"/>
    </source>
</evidence>
<dbReference type="GO" id="GO:0031123">
    <property type="term" value="P:RNA 3'-end processing"/>
    <property type="evidence" value="ECO:0007669"/>
    <property type="project" value="TreeGrafter"/>
</dbReference>
<keyword evidence="4" id="KW-0460">Magnesium</keyword>
<sequence length="1016" mass="113144">MDGVAALPAAGLSTKPNADSIHNSSLGSFQSSSSSSHPAPSTSNPASTAFAPKPKDSTSSSTSKIASSSTNVNNHDTKTSIPHENLEHTDHGNLEKTLSKPSRTRKKTRRSGSGKNSTAASASASAVSTPKAGTPRPEKGEGVRSGKEDVEVIVLSSGSDGEASKETSWKGKARQGESNNASSRQEKNWEERRRESGGNIDSGRDARNEESKAKAKARKKERDKARKRKNVEEERQKERKRRKREDREDRDRDREKSRGKERERRGRSLSLNGDLEIIDVDTDEEDGSKGTEERRRKKKSRTEFKSFGESVDFIPLDDNDSNDEMQKIYASSSSSKKRKGKERAREDGSDDGEKGDFDRNGRGDSSRKRRRSRSRSWERDERERSRDRDRDRRGRDRSPPLEREWDRGKRKRDDDRFDRLARRAPPAASASVRSLSDRKLPWIEGLDFDRCRNVAELLHMEVEAFTKWISPSPIEDEIRSLLVTWITRVITQRFPDATVLPFGSYATKLYLPTGDIDLVILSDTMAYNPKQTVLRTLADTIKRNNIANNISIIAKAKVPIIKFVTKTEYGGVPVDISINQPNGEVGARIVGGFLKDMKVVSSSPSSSMSEDGEVQSPSSVLGSHLEGSLALRALIVLTKQFLSQRSMNEVYTGGLSSYSITILVISFLQMHPKIRRGEINPEKNLGAMIMDFFELYGSYFNYDNVGISVRDGGRYFSKRKRGWYQDNRGGKGGGGPLLSIEDPADPSNDISSGSYAFQKVRTTFAGAYNILKATAFLKAGIISSRMKGTAMRLRHRDRDAVEEDDMSILGHILDVGQNMINQRRMIREVYDKRTLHRLLGIRPRPVVVDATPSFNSKGGNTVNGHAKPTKVDGISRVWTVTADDDDSDTNPDSSPVHKGSSRSVTASRSRRQVSDDDEDEGRYAIGKEPPVKRRKTGGRGDHEIVGGPVSFTTDDDSDTGDDTGSDADSLMEEEREYDLDSDFEHDDGKVKGDNSEKPQSRDDRKRSYWLSKGIGD</sequence>
<dbReference type="EMBL" id="ML179887">
    <property type="protein sequence ID" value="THU80627.1"/>
    <property type="molecule type" value="Genomic_DNA"/>
</dbReference>
<dbReference type="Proteomes" id="UP000297245">
    <property type="component" value="Unassembled WGS sequence"/>
</dbReference>
<dbReference type="InterPro" id="IPR002058">
    <property type="entry name" value="PAP_assoc"/>
</dbReference>
<gene>
    <name evidence="8" type="ORF">K435DRAFT_831962</name>
</gene>
<dbReference type="EC" id="2.7.7.19" evidence="2"/>
<dbReference type="Gene3D" id="3.30.460.10">
    <property type="entry name" value="Beta Polymerase, domain 2"/>
    <property type="match status" value="1"/>
</dbReference>
<accession>A0A4S8KXB3</accession>
<dbReference type="CDD" id="cd05402">
    <property type="entry name" value="NT_PAP_TUTase"/>
    <property type="match status" value="1"/>
</dbReference>
<feature type="compositionally biased region" description="Basic and acidic residues" evidence="5">
    <location>
        <begin position="220"/>
        <end position="237"/>
    </location>
</feature>
<feature type="region of interest" description="Disordered" evidence="5">
    <location>
        <begin position="852"/>
        <end position="1016"/>
    </location>
</feature>
<dbReference type="SUPFAM" id="SSF81301">
    <property type="entry name" value="Nucleotidyltransferase"/>
    <property type="match status" value="1"/>
</dbReference>
<dbReference type="Gene3D" id="1.10.1410.10">
    <property type="match status" value="1"/>
</dbReference>
<dbReference type="GO" id="GO:1990817">
    <property type="term" value="F:poly(A) RNA polymerase activity"/>
    <property type="evidence" value="ECO:0007669"/>
    <property type="project" value="UniProtKB-EC"/>
</dbReference>
<feature type="compositionally biased region" description="Basic and acidic residues" evidence="5">
    <location>
        <begin position="184"/>
        <end position="213"/>
    </location>
</feature>
<evidence type="ECO:0000256" key="2">
    <source>
        <dbReference type="ARBA" id="ARBA00012388"/>
    </source>
</evidence>
<dbReference type="AlphaFoldDB" id="A0A4S8KXB3"/>
<feature type="compositionally biased region" description="Basic and acidic residues" evidence="5">
    <location>
        <begin position="136"/>
        <end position="150"/>
    </location>
</feature>
<feature type="compositionally biased region" description="Basic and acidic residues" evidence="5">
    <location>
        <begin position="986"/>
        <end position="1006"/>
    </location>
</feature>
<evidence type="ECO:0000256" key="5">
    <source>
        <dbReference type="SAM" id="MobiDB-lite"/>
    </source>
</evidence>
<feature type="domain" description="PAP-associated" evidence="6">
    <location>
        <begin position="684"/>
        <end position="748"/>
    </location>
</feature>
<dbReference type="OrthoDB" id="273917at2759"/>
<dbReference type="InterPro" id="IPR043519">
    <property type="entry name" value="NT_sf"/>
</dbReference>